<dbReference type="Proteomes" id="UP000656548">
    <property type="component" value="Unassembled WGS sequence"/>
</dbReference>
<sequence>MPAVTPFAGLSRPLTAGLSPHARDLIADELMTVVVEIRKEANAWRVANSTGMEATIVTCTGLADVLVNRAEVYRSGR</sequence>
<gene>
    <name evidence="1" type="ORF">H4W30_007538</name>
</gene>
<evidence type="ECO:0000313" key="2">
    <source>
        <dbReference type="Proteomes" id="UP000656548"/>
    </source>
</evidence>
<dbReference type="RefSeq" id="WP_192747017.1">
    <property type="nucleotide sequence ID" value="NZ_JADBEJ010000006.1"/>
</dbReference>
<name>A0ABR9LIU1_9PSEU</name>
<keyword evidence="2" id="KW-1185">Reference proteome</keyword>
<proteinExistence type="predicted"/>
<evidence type="ECO:0000313" key="1">
    <source>
        <dbReference type="EMBL" id="MBE1580457.1"/>
    </source>
</evidence>
<protein>
    <submittedName>
        <fullName evidence="1">Uncharacterized protein</fullName>
    </submittedName>
</protein>
<accession>A0ABR9LIU1</accession>
<reference evidence="1 2" key="1">
    <citation type="submission" date="2020-10" db="EMBL/GenBank/DDBJ databases">
        <title>Sequencing the genomes of 1000 actinobacteria strains.</title>
        <authorList>
            <person name="Klenk H.-P."/>
        </authorList>
    </citation>
    <scope>NUCLEOTIDE SEQUENCE [LARGE SCALE GENOMIC DNA]</scope>
    <source>
        <strain evidence="1 2">DSM 46661</strain>
    </source>
</reference>
<organism evidence="1 2">
    <name type="scientific">Amycolatopsis roodepoortensis</name>
    <dbReference type="NCBI Taxonomy" id="700274"/>
    <lineage>
        <taxon>Bacteria</taxon>
        <taxon>Bacillati</taxon>
        <taxon>Actinomycetota</taxon>
        <taxon>Actinomycetes</taxon>
        <taxon>Pseudonocardiales</taxon>
        <taxon>Pseudonocardiaceae</taxon>
        <taxon>Amycolatopsis</taxon>
    </lineage>
</organism>
<dbReference type="EMBL" id="JADBEJ010000006">
    <property type="protein sequence ID" value="MBE1580457.1"/>
    <property type="molecule type" value="Genomic_DNA"/>
</dbReference>
<comment type="caution">
    <text evidence="1">The sequence shown here is derived from an EMBL/GenBank/DDBJ whole genome shotgun (WGS) entry which is preliminary data.</text>
</comment>